<gene>
    <name evidence="1" type="ORF">EUGRSUZ_G02205</name>
</gene>
<organism evidence="1">
    <name type="scientific">Eucalyptus grandis</name>
    <name type="common">Flooded gum</name>
    <dbReference type="NCBI Taxonomy" id="71139"/>
    <lineage>
        <taxon>Eukaryota</taxon>
        <taxon>Viridiplantae</taxon>
        <taxon>Streptophyta</taxon>
        <taxon>Embryophyta</taxon>
        <taxon>Tracheophyta</taxon>
        <taxon>Spermatophyta</taxon>
        <taxon>Magnoliopsida</taxon>
        <taxon>eudicotyledons</taxon>
        <taxon>Gunneridae</taxon>
        <taxon>Pentapetalae</taxon>
        <taxon>rosids</taxon>
        <taxon>malvids</taxon>
        <taxon>Myrtales</taxon>
        <taxon>Myrtaceae</taxon>
        <taxon>Myrtoideae</taxon>
        <taxon>Eucalypteae</taxon>
        <taxon>Eucalyptus</taxon>
    </lineage>
</organism>
<reference evidence="1" key="1">
    <citation type="submission" date="2013-07" db="EMBL/GenBank/DDBJ databases">
        <title>The genome of Eucalyptus grandis.</title>
        <authorList>
            <person name="Schmutz J."/>
            <person name="Hayes R."/>
            <person name="Myburg A."/>
            <person name="Tuskan G."/>
            <person name="Grattapaglia D."/>
            <person name="Rokhsar D.S."/>
        </authorList>
    </citation>
    <scope>NUCLEOTIDE SEQUENCE</scope>
    <source>
        <tissue evidence="1">Leaf extractions</tissue>
    </source>
</reference>
<accession>A0A059BEZ4</accession>
<dbReference type="AlphaFoldDB" id="A0A059BEZ4"/>
<dbReference type="InParanoid" id="A0A059BEZ4"/>
<dbReference type="EMBL" id="KK198759">
    <property type="protein sequence ID" value="KCW64619.1"/>
    <property type="molecule type" value="Genomic_DNA"/>
</dbReference>
<evidence type="ECO:0000313" key="1">
    <source>
        <dbReference type="EMBL" id="KCW64619.1"/>
    </source>
</evidence>
<proteinExistence type="predicted"/>
<protein>
    <submittedName>
        <fullName evidence="1">Uncharacterized protein</fullName>
    </submittedName>
</protein>
<name>A0A059BEZ4_EUCGR</name>
<sequence length="66" mass="7861">MVLLCYRGHMCFEWICQRIFLEQSQPFERNLCFLRKGFEHLRMLPSHEGRSLSCSFSGLLIDVLHT</sequence>
<dbReference type="Gramene" id="KCW64619">
    <property type="protein sequence ID" value="KCW64619"/>
    <property type="gene ID" value="EUGRSUZ_G02205"/>
</dbReference>